<evidence type="ECO:0000259" key="10">
    <source>
        <dbReference type="Pfam" id="PF00675"/>
    </source>
</evidence>
<name>F4QS97_9CAUL</name>
<dbReference type="InterPro" id="IPR050626">
    <property type="entry name" value="Peptidase_M16"/>
</dbReference>
<reference evidence="13" key="1">
    <citation type="submission" date="2011-03" db="EMBL/GenBank/DDBJ databases">
        <title>Draft genome sequence of Brevundimonas diminuta.</title>
        <authorList>
            <person name="Brown P.J.B."/>
            <person name="Buechlein A."/>
            <person name="Hemmerich C."/>
            <person name="Brun Y.V."/>
        </authorList>
    </citation>
    <scope>NUCLEOTIDE SEQUENCE [LARGE SCALE GENOMIC DNA]</scope>
    <source>
        <strain evidence="13">C19</strain>
    </source>
</reference>
<evidence type="ECO:0000313" key="12">
    <source>
        <dbReference type="EMBL" id="EGF89617.1"/>
    </source>
</evidence>
<accession>F4QS97</accession>
<dbReference type="InterPro" id="IPR001431">
    <property type="entry name" value="Pept_M16_Zn_BS"/>
</dbReference>
<feature type="domain" description="Peptidase M16 C-terminal" evidence="11">
    <location>
        <begin position="233"/>
        <end position="409"/>
    </location>
</feature>
<evidence type="ECO:0000313" key="13">
    <source>
        <dbReference type="Proteomes" id="UP000006512"/>
    </source>
</evidence>
<gene>
    <name evidence="12" type="ORF">ABI_40340</name>
</gene>
<dbReference type="MEROPS" id="S01.275"/>
<evidence type="ECO:0000256" key="4">
    <source>
        <dbReference type="ARBA" id="ARBA00022723"/>
    </source>
</evidence>
<dbReference type="GO" id="GO:0004222">
    <property type="term" value="F:metalloendopeptidase activity"/>
    <property type="evidence" value="ECO:0007669"/>
    <property type="project" value="InterPro"/>
</dbReference>
<dbReference type="Pfam" id="PF05193">
    <property type="entry name" value="Peptidase_M16_C"/>
    <property type="match status" value="2"/>
</dbReference>
<dbReference type="Pfam" id="PF00675">
    <property type="entry name" value="Peptidase_M16"/>
    <property type="match status" value="1"/>
</dbReference>
<dbReference type="InterPro" id="IPR011765">
    <property type="entry name" value="Pept_M16_N"/>
</dbReference>
<comment type="cofactor">
    <cofactor evidence="1">
        <name>Zn(2+)</name>
        <dbReference type="ChEBI" id="CHEBI:29105"/>
    </cofactor>
</comment>
<feature type="signal peptide" evidence="9">
    <location>
        <begin position="1"/>
        <end position="28"/>
    </location>
</feature>
<dbReference type="SUPFAM" id="SSF63411">
    <property type="entry name" value="LuxS/MPP-like metallohydrolase"/>
    <property type="match status" value="3"/>
</dbReference>
<dbReference type="EMBL" id="GL883080">
    <property type="protein sequence ID" value="EGF89617.1"/>
    <property type="molecule type" value="Genomic_DNA"/>
</dbReference>
<dbReference type="InterPro" id="IPR011249">
    <property type="entry name" value="Metalloenz_LuxS/M16"/>
</dbReference>
<evidence type="ECO:0000256" key="7">
    <source>
        <dbReference type="ARBA" id="ARBA00023049"/>
    </source>
</evidence>
<protein>
    <submittedName>
        <fullName evidence="12">Peptidase M16 inactive domain protein</fullName>
    </submittedName>
</protein>
<dbReference type="AlphaFoldDB" id="F4QS97"/>
<keyword evidence="9" id="KW-0732">Signal</keyword>
<keyword evidence="5" id="KW-0378">Hydrolase</keyword>
<dbReference type="GO" id="GO:0046872">
    <property type="term" value="F:metal ion binding"/>
    <property type="evidence" value="ECO:0007669"/>
    <property type="project" value="UniProtKB-KW"/>
</dbReference>
<dbReference type="PROSITE" id="PS00143">
    <property type="entry name" value="INSULINASE"/>
    <property type="match status" value="1"/>
</dbReference>
<dbReference type="InterPro" id="IPR007863">
    <property type="entry name" value="Peptidase_M16_C"/>
</dbReference>
<dbReference type="GO" id="GO:0006508">
    <property type="term" value="P:proteolysis"/>
    <property type="evidence" value="ECO:0007669"/>
    <property type="project" value="UniProtKB-KW"/>
</dbReference>
<keyword evidence="6" id="KW-0862">Zinc</keyword>
<keyword evidence="13" id="KW-1185">Reference proteome</keyword>
<dbReference type="PANTHER" id="PTHR43690:SF17">
    <property type="entry name" value="PROTEIN YHJJ"/>
    <property type="match status" value="1"/>
</dbReference>
<dbReference type="eggNOG" id="COG0612">
    <property type="taxonomic scope" value="Bacteria"/>
</dbReference>
<dbReference type="Proteomes" id="UP000006512">
    <property type="component" value="Unassembled WGS sequence"/>
</dbReference>
<dbReference type="OrthoDB" id="9811314at2"/>
<dbReference type="STRING" id="715226.ABI_40340"/>
<keyword evidence="4" id="KW-0479">Metal-binding</keyword>
<dbReference type="PANTHER" id="PTHR43690">
    <property type="entry name" value="NARDILYSIN"/>
    <property type="match status" value="1"/>
</dbReference>
<proteinExistence type="inferred from homology"/>
<evidence type="ECO:0000256" key="1">
    <source>
        <dbReference type="ARBA" id="ARBA00001947"/>
    </source>
</evidence>
<keyword evidence="3" id="KW-0645">Protease</keyword>
<dbReference type="HOGENOM" id="CLU_008156_0_0_5"/>
<evidence type="ECO:0000256" key="6">
    <source>
        <dbReference type="ARBA" id="ARBA00022833"/>
    </source>
</evidence>
<keyword evidence="7" id="KW-0482">Metalloprotease</keyword>
<evidence type="ECO:0000256" key="9">
    <source>
        <dbReference type="SAM" id="SignalP"/>
    </source>
</evidence>
<feature type="domain" description="Peptidase M16 N-terminal" evidence="10">
    <location>
        <begin position="70"/>
        <end position="194"/>
    </location>
</feature>
<feature type="chain" id="PRO_5005676558" evidence="9">
    <location>
        <begin position="29"/>
        <end position="960"/>
    </location>
</feature>
<evidence type="ECO:0000256" key="2">
    <source>
        <dbReference type="ARBA" id="ARBA00007261"/>
    </source>
</evidence>
<organism evidence="12 13">
    <name type="scientific">Asticcacaulis biprosthecium C19</name>
    <dbReference type="NCBI Taxonomy" id="715226"/>
    <lineage>
        <taxon>Bacteria</taxon>
        <taxon>Pseudomonadati</taxon>
        <taxon>Pseudomonadota</taxon>
        <taxon>Alphaproteobacteria</taxon>
        <taxon>Caulobacterales</taxon>
        <taxon>Caulobacteraceae</taxon>
        <taxon>Asticcacaulis</taxon>
    </lineage>
</organism>
<sequence>MSRKTLISTFIAVAMATTALTPLSMVYAAEPAAAVRTIDPTKGVDFAHNHSDIKPDPTARFGKLPNGMTYVIMKNATPPATASLRLRINAGSMMESDQQLGLAHFLEHMAFNGSKNVPEGEMIKILQRHGLEFGPDTNAYTNFDETVYQLDLPKVAEDDIDTGIFLLREAAGNLLLDAKAVDAERGVILGEERARNSPGLNNYKKWTAAAFPGQKYASRLPIGTPEIISGAPRDAFVDFYTAFYRPEQATLVAVGDFDVDAIEAKIKAKFSDWQPATPGALRQTDFGAYKTKGVVVDTYSEKGLRDGMTVTWAKPYADTYQTYGSAADDFADMIRASILNERFERQAKLPESAFAAAGIGVDDMKYTAKVTQLAVTPKPGQAKAAFEQAYTLLRQYELYGATQPELDRVLADLDAGFKAAAQGAATRNTRDLADAIAGSVHQGQVFTSPQQDYDFYLKLKPKMTLDLVNAGIKPLFAGDGPIIWRSAETLGDFDKAAITASYEAVRSVQLTAAEAHATKPWPYTEFGIPSAIVKREEVADLGVVQLTYANGVKATIKSTKFKDDEIGITIRFAGGLDSLSPAARPPIFQASAHGLSEGGLGQLTAAEIKDSLTGRIYGIDFDLGEDATTLRGGTTREDFALQMQVLMAFTTDSAYRADAWERLKAFVPNYYTSLASTPGGVFQMNAERVLHSGDSRFGIPSQDEFLATTNDQVKSLIDTQLKTQPIEITIVGDVTEEQAKAQIAATFATLKPRTATPEPKDSDTVKFPASNLNQVFEHGGRPDQGLTYFAFPTGDFFSDTRRARGLEILADVLSLRLTDEVREKKALAYSPNASSTASNAFTGYGYVSIAAEVKPEDSQPFAEALKTIVTDIKANPIGEDELLRARKPVLDRLENQWKTNGYWSQVLPGTMSDPRRLEAIRTRREQVTGLTAADLQTLAVTYLDLDKMLTIQIKPAEKAQ</sequence>
<comment type="similarity">
    <text evidence="2 8">Belongs to the peptidase M16 family.</text>
</comment>
<evidence type="ECO:0000256" key="3">
    <source>
        <dbReference type="ARBA" id="ARBA00022670"/>
    </source>
</evidence>
<dbReference type="Gene3D" id="3.30.830.10">
    <property type="entry name" value="Metalloenzyme, LuxS/M16 peptidase-like"/>
    <property type="match status" value="4"/>
</dbReference>
<feature type="domain" description="Peptidase M16 C-terminal" evidence="11">
    <location>
        <begin position="709"/>
        <end position="887"/>
    </location>
</feature>
<evidence type="ECO:0000259" key="11">
    <source>
        <dbReference type="Pfam" id="PF05193"/>
    </source>
</evidence>
<evidence type="ECO:0000256" key="8">
    <source>
        <dbReference type="RuleBase" id="RU004447"/>
    </source>
</evidence>
<dbReference type="RefSeq" id="WP_006274812.1">
    <property type="nucleotide sequence ID" value="NZ_GL883080.1"/>
</dbReference>
<evidence type="ECO:0000256" key="5">
    <source>
        <dbReference type="ARBA" id="ARBA00022801"/>
    </source>
</evidence>